<feature type="transmembrane region" description="Helical" evidence="7">
    <location>
        <begin position="390"/>
        <end position="410"/>
    </location>
</feature>
<feature type="transmembrane region" description="Helical" evidence="7">
    <location>
        <begin position="545"/>
        <end position="565"/>
    </location>
</feature>
<comment type="subcellular location">
    <subcellularLocation>
        <location evidence="1">Membrane</location>
        <topology evidence="1">Multi-pass membrane protein</topology>
    </subcellularLocation>
</comment>
<accession>A0A7V5PM76</accession>
<name>A0A7V5PM76_CALAY</name>
<dbReference type="PANTHER" id="PTHR11819:SF77">
    <property type="entry name" value="SODIUM_GLUCOSE COTRANSPORT PROTEIN"/>
    <property type="match status" value="1"/>
</dbReference>
<dbReference type="GO" id="GO:0005412">
    <property type="term" value="F:D-glucose:sodium symporter activity"/>
    <property type="evidence" value="ECO:0007669"/>
    <property type="project" value="TreeGrafter"/>
</dbReference>
<feature type="transmembrane region" description="Helical" evidence="7">
    <location>
        <begin position="6"/>
        <end position="26"/>
    </location>
</feature>
<dbReference type="AlphaFoldDB" id="A0A7V5PM76"/>
<evidence type="ECO:0000256" key="5">
    <source>
        <dbReference type="ARBA" id="ARBA00023136"/>
    </source>
</evidence>
<feature type="transmembrane region" description="Helical" evidence="7">
    <location>
        <begin position="236"/>
        <end position="254"/>
    </location>
</feature>
<keyword evidence="3 7" id="KW-0812">Transmembrane</keyword>
<evidence type="ECO:0000313" key="8">
    <source>
        <dbReference type="EMBL" id="HHJ51671.1"/>
    </source>
</evidence>
<keyword evidence="4 7" id="KW-1133">Transmembrane helix</keyword>
<evidence type="ECO:0000256" key="4">
    <source>
        <dbReference type="ARBA" id="ARBA00022989"/>
    </source>
</evidence>
<evidence type="ECO:0000256" key="6">
    <source>
        <dbReference type="RuleBase" id="RU362091"/>
    </source>
</evidence>
<dbReference type="Gene3D" id="1.20.1730.10">
    <property type="entry name" value="Sodium/glucose cotransporter"/>
    <property type="match status" value="1"/>
</dbReference>
<feature type="transmembrane region" description="Helical" evidence="7">
    <location>
        <begin position="38"/>
        <end position="58"/>
    </location>
</feature>
<dbReference type="GO" id="GO:0005886">
    <property type="term" value="C:plasma membrane"/>
    <property type="evidence" value="ECO:0007669"/>
    <property type="project" value="TreeGrafter"/>
</dbReference>
<dbReference type="Pfam" id="PF00474">
    <property type="entry name" value="SSF"/>
    <property type="match status" value="1"/>
</dbReference>
<comment type="caution">
    <text evidence="8">The sequence shown here is derived from an EMBL/GenBank/DDBJ whole genome shotgun (WGS) entry which is preliminary data.</text>
</comment>
<reference evidence="8" key="1">
    <citation type="journal article" date="2020" name="mSystems">
        <title>Genome- and Community-Level Interaction Insights into Carbon Utilization and Element Cycling Functions of Hydrothermarchaeota in Hydrothermal Sediment.</title>
        <authorList>
            <person name="Zhou Z."/>
            <person name="Liu Y."/>
            <person name="Xu W."/>
            <person name="Pan J."/>
            <person name="Luo Z.H."/>
            <person name="Li M."/>
        </authorList>
    </citation>
    <scope>NUCLEOTIDE SEQUENCE [LARGE SCALE GENOMIC DNA]</scope>
    <source>
        <strain evidence="8">HyVt-527</strain>
    </source>
</reference>
<feature type="transmembrane region" description="Helical" evidence="7">
    <location>
        <begin position="330"/>
        <end position="355"/>
    </location>
</feature>
<sequence length="597" mass="65723">MTLQWIDWISIIAFFVISLAVGVSVAKKAGANAAEFFASGRSMPWWLLGVSMVATTFSADTPNLVTDLVRQHGVAGNWMWWAFLLTGMVTVFIYAKLWRRSEVLTDVEFYELRYSGKPAAFLRGFRALYLGVFFNVIIMATVLLAAIKIGGVMLGVGPFETVIVTSVIVVIYSMLGGLRGVLITDFIQFFIAMAGAVYAAVYVVNLPQVGGLAALLSHPAVQSKISILPDFSDTTLLMTVFIIPIAVQWWSVWYPGAEPGGGGYIAQRMLAAKDEKNAMGATLFFNLAHYALRPWPWILVALASLVVFPDLQSLGTAFPNISANILKNDLAYSAMLTFLPAGVLGIVVASLIAAVMSTISTHLNWGASYVVNDFYQRFVKQNPTEKELVWWGRATTLILMILAAVLALFLSNALQAFNIMLQIGAGTGLLFLLRWFWWRINAASEIAAMIISFLVALYFETVHARLGLPELLAWQKLVIGVAITTAGWMLTAVLTKPTDQKTLLNFYRKVTPGGPGWKAVLLKARQSGENVEAYLSEKWDMPSSLLGVFLGLLFIYNALFGIGFWLYENTVAAVVTLLVSTISGILLLKMWRKFKVR</sequence>
<dbReference type="EMBL" id="DROD01000039">
    <property type="protein sequence ID" value="HHJ51671.1"/>
    <property type="molecule type" value="Genomic_DNA"/>
</dbReference>
<dbReference type="PANTHER" id="PTHR11819">
    <property type="entry name" value="SOLUTE CARRIER FAMILY 5"/>
    <property type="match status" value="1"/>
</dbReference>
<feature type="transmembrane region" description="Helical" evidence="7">
    <location>
        <begin position="297"/>
        <end position="318"/>
    </location>
</feature>
<feature type="transmembrane region" description="Helical" evidence="7">
    <location>
        <begin position="571"/>
        <end position="591"/>
    </location>
</feature>
<feature type="transmembrane region" description="Helical" evidence="7">
    <location>
        <begin position="471"/>
        <end position="494"/>
    </location>
</feature>
<dbReference type="PROSITE" id="PS50283">
    <property type="entry name" value="NA_SOLUT_SYMP_3"/>
    <property type="match status" value="1"/>
</dbReference>
<feature type="transmembrane region" description="Helical" evidence="7">
    <location>
        <begin position="78"/>
        <end position="95"/>
    </location>
</feature>
<organism evidence="8">
    <name type="scientific">Caldithrix abyssi</name>
    <dbReference type="NCBI Taxonomy" id="187145"/>
    <lineage>
        <taxon>Bacteria</taxon>
        <taxon>Pseudomonadati</taxon>
        <taxon>Calditrichota</taxon>
        <taxon>Calditrichia</taxon>
        <taxon>Calditrichales</taxon>
        <taxon>Calditrichaceae</taxon>
        <taxon>Caldithrix</taxon>
    </lineage>
</organism>
<dbReference type="Proteomes" id="UP000886124">
    <property type="component" value="Unassembled WGS sequence"/>
</dbReference>
<feature type="transmembrane region" description="Helical" evidence="7">
    <location>
        <begin position="440"/>
        <end position="459"/>
    </location>
</feature>
<feature type="transmembrane region" description="Helical" evidence="7">
    <location>
        <begin position="161"/>
        <end position="182"/>
    </location>
</feature>
<evidence type="ECO:0000256" key="2">
    <source>
        <dbReference type="ARBA" id="ARBA00006434"/>
    </source>
</evidence>
<feature type="transmembrane region" description="Helical" evidence="7">
    <location>
        <begin position="189"/>
        <end position="216"/>
    </location>
</feature>
<feature type="transmembrane region" description="Helical" evidence="7">
    <location>
        <begin position="127"/>
        <end position="149"/>
    </location>
</feature>
<dbReference type="InterPro" id="IPR001734">
    <property type="entry name" value="Na/solute_symporter"/>
</dbReference>
<dbReference type="InterPro" id="IPR038377">
    <property type="entry name" value="Na/Glc_symporter_sf"/>
</dbReference>
<proteinExistence type="inferred from homology"/>
<keyword evidence="5 7" id="KW-0472">Membrane</keyword>
<comment type="similarity">
    <text evidence="2 6">Belongs to the sodium:solute symporter (SSF) (TC 2.A.21) family.</text>
</comment>
<evidence type="ECO:0000256" key="3">
    <source>
        <dbReference type="ARBA" id="ARBA00022692"/>
    </source>
</evidence>
<protein>
    <submittedName>
        <fullName evidence="8">Na+:solute symporter</fullName>
    </submittedName>
</protein>
<dbReference type="CDD" id="cd11477">
    <property type="entry name" value="SLC5sbd_u1"/>
    <property type="match status" value="1"/>
</dbReference>
<evidence type="ECO:0000256" key="1">
    <source>
        <dbReference type="ARBA" id="ARBA00004141"/>
    </source>
</evidence>
<gene>
    <name evidence="8" type="ORF">ENJ89_00625</name>
</gene>
<feature type="transmembrane region" description="Helical" evidence="7">
    <location>
        <begin position="416"/>
        <end position="433"/>
    </location>
</feature>
<evidence type="ECO:0000256" key="7">
    <source>
        <dbReference type="SAM" id="Phobius"/>
    </source>
</evidence>